<proteinExistence type="predicted"/>
<dbReference type="Pfam" id="PF09820">
    <property type="entry name" value="AAA-ATPase_like"/>
    <property type="match status" value="1"/>
</dbReference>
<feature type="domain" description="AAA-ATPase-like" evidence="1">
    <location>
        <begin position="5"/>
        <end position="227"/>
    </location>
</feature>
<evidence type="ECO:0000259" key="1">
    <source>
        <dbReference type="Pfam" id="PF09820"/>
    </source>
</evidence>
<sequence length="594" mass="67844">MMKFPYGISDFYKIITEGYLYVDRTDRISLLEEAGSTLLFLRPRRFGKSLLLSMLENYYDVAKAGEFERLFGHLAVGHNPTPLHNRYLVMRWDFSDVAPHHNVDQMQQNLFDHINDRIKLFAQRYADILKTEIEISERNAMISFRAALRAVETTPYKLYLLIDEYDNFANEVLMGGRPQSRERYEGLVFSEGDFKSVFKSVKAGGAGFGIDRVFIVGVSPVVLHDVTSGFNIAENIYFREDLNDLCGFTEAEVAKMLQETGERCGLSTEKLQEALDLMRIFYNGSRFSEEGAPLICNPTAVFYFLKNFERTCRYPCRLLDSNLAPDYQKISYISQLPNGEQLILAALDEAAPLRVTTLEDRFGIHQILAESNTETFMASLLYYLGVLTLGGVSSDGKLLLQIPNLVIQGLYAERLAELLLPDAQEREEGKRATETLYQQGDMQPLCTFVEQRIFPVFDNRDYIQANELTINTAFLSLLFNDTFYVMDSEPALQRSYADLTMILRPEMRRFQLLDILVEFKFVKLSALTHGGVELCAMDMASPVALDVVKTKLAEAKAQVQRYRKTLTQKYGTALRLRTYAVVAIGFEWLVWVDV</sequence>
<organism evidence="2">
    <name type="scientific">uncultured bacterium A1Q1_fos_493</name>
    <dbReference type="NCBI Taxonomy" id="1256577"/>
    <lineage>
        <taxon>Bacteria</taxon>
        <taxon>environmental samples</taxon>
    </lineage>
</organism>
<dbReference type="InterPro" id="IPR018631">
    <property type="entry name" value="AAA-ATPase-like_dom"/>
</dbReference>
<dbReference type="EMBL" id="JX649902">
    <property type="protein sequence ID" value="AGC72447.1"/>
    <property type="molecule type" value="Genomic_DNA"/>
</dbReference>
<dbReference type="SUPFAM" id="SSF52540">
    <property type="entry name" value="P-loop containing nucleoside triphosphate hydrolases"/>
    <property type="match status" value="1"/>
</dbReference>
<dbReference type="PANTHER" id="PTHR34825">
    <property type="entry name" value="CONSERVED PROTEIN, WITH A WEAK D-GALACTARATE DEHYDRATASE/ALTRONATE HYDROLASE DOMAIN"/>
    <property type="match status" value="1"/>
</dbReference>
<accession>L7VTI8</accession>
<dbReference type="InterPro" id="IPR027417">
    <property type="entry name" value="P-loop_NTPase"/>
</dbReference>
<dbReference type="PANTHER" id="PTHR34825:SF2">
    <property type="entry name" value="AAA-ATPASE-LIKE DOMAIN-CONTAINING PROTEIN"/>
    <property type="match status" value="1"/>
</dbReference>
<reference evidence="2" key="1">
    <citation type="submission" date="2012-09" db="EMBL/GenBank/DDBJ databases">
        <title>Metagenomic Characterization of a Microbial Community in Wastewater Detects High Levels of Antibiotic Resistance.</title>
        <authorList>
            <person name="Abrams M."/>
            <person name="Caldwell A."/>
            <person name="Vandaei E."/>
            <person name="Lee W."/>
            <person name="Perrott J."/>
            <person name="Khan S.Y."/>
            <person name="Ta J."/>
            <person name="Romero D."/>
            <person name="Nguyen V."/>
            <person name="Pourmand N."/>
            <person name="Ouverney C.C."/>
        </authorList>
    </citation>
    <scope>NUCLEOTIDE SEQUENCE</scope>
</reference>
<name>L7VTI8_9BACT</name>
<evidence type="ECO:0000313" key="2">
    <source>
        <dbReference type="EMBL" id="AGC72447.1"/>
    </source>
</evidence>
<dbReference type="AlphaFoldDB" id="L7VTI8"/>
<protein>
    <recommendedName>
        <fullName evidence="1">AAA-ATPase-like domain-containing protein</fullName>
    </recommendedName>
</protein>